<evidence type="ECO:0000313" key="4">
    <source>
        <dbReference type="Proteomes" id="UP000268192"/>
    </source>
</evidence>
<evidence type="ECO:0000256" key="2">
    <source>
        <dbReference type="SAM" id="Phobius"/>
    </source>
</evidence>
<dbReference type="EMBL" id="CP032509">
    <property type="protein sequence ID" value="AZN70717.1"/>
    <property type="molecule type" value="Genomic_DNA"/>
</dbReference>
<sequence>MCARCRCAIPSRCCVPSQMRMSWPSTLPVRSPPTLARFSRASHSSRTLSGPPNRRHSPQRQGAKLMAPINLMSKPGQQRIYASPLAWMIAVMVLSIGFAAVGGFGLGAIDRPAHTVAAVQLSFADRSDGAVDVIDARTGHVLQRVKPGEGGFLRATMRGLANERKRRDISDDLPFALERTQDGHVLLSDPATGRLVALDAFGQTNRAAFERFLDDRKLAAALPNTSQGERP</sequence>
<dbReference type="Proteomes" id="UP000268192">
    <property type="component" value="Chromosome"/>
</dbReference>
<feature type="compositionally biased region" description="Polar residues" evidence="1">
    <location>
        <begin position="41"/>
        <end position="50"/>
    </location>
</feature>
<dbReference type="OrthoDB" id="7848123at2"/>
<keyword evidence="2" id="KW-0472">Membrane</keyword>
<accession>A0A3Q8XNL1</accession>
<feature type="transmembrane region" description="Helical" evidence="2">
    <location>
        <begin position="85"/>
        <end position="109"/>
    </location>
</feature>
<keyword evidence="4" id="KW-1185">Reference proteome</keyword>
<evidence type="ECO:0000313" key="3">
    <source>
        <dbReference type="EMBL" id="AZN70717.1"/>
    </source>
</evidence>
<evidence type="ECO:0008006" key="5">
    <source>
        <dbReference type="Google" id="ProtNLM"/>
    </source>
</evidence>
<proteinExistence type="predicted"/>
<protein>
    <recommendedName>
        <fullName evidence="5">Photosynthetic complex assembly protein PuhC</fullName>
    </recommendedName>
</protein>
<reference evidence="3 4" key="1">
    <citation type="submission" date="2018-09" db="EMBL/GenBank/DDBJ databases">
        <title>Marinorhizobium profundi gen. nov., sp. nov., isolated from a deep-sea sediment sample from the New Britain Trench and proposal of Marinorhizobiaceae fam. nov. in the order Rhizobiales of the class Alphaproteobacteria.</title>
        <authorList>
            <person name="Cao J."/>
        </authorList>
    </citation>
    <scope>NUCLEOTIDE SEQUENCE [LARGE SCALE GENOMIC DNA]</scope>
    <source>
        <strain evidence="3 4">WS11</strain>
    </source>
</reference>
<dbReference type="AlphaFoldDB" id="A0A3Q8XNL1"/>
<evidence type="ECO:0000256" key="1">
    <source>
        <dbReference type="SAM" id="MobiDB-lite"/>
    </source>
</evidence>
<name>A0A3Q8XNL1_9HYPH</name>
<dbReference type="InterPro" id="IPR017495">
    <property type="entry name" value="PuhC"/>
</dbReference>
<dbReference type="KEGG" id="abaw:D5400_05005"/>
<keyword evidence="2" id="KW-1133">Transmembrane helix</keyword>
<gene>
    <name evidence="3" type="ORF">D5400_05005</name>
</gene>
<organism evidence="3 4">
    <name type="scientific">Georhizobium profundi</name>
    <dbReference type="NCBI Taxonomy" id="2341112"/>
    <lineage>
        <taxon>Bacteria</taxon>
        <taxon>Pseudomonadati</taxon>
        <taxon>Pseudomonadota</taxon>
        <taxon>Alphaproteobacteria</taxon>
        <taxon>Hyphomicrobiales</taxon>
        <taxon>Rhizobiaceae</taxon>
        <taxon>Georhizobium</taxon>
    </lineage>
</organism>
<dbReference type="NCBIfam" id="TIGR03054">
    <property type="entry name" value="photo_alph_chp1"/>
    <property type="match status" value="1"/>
</dbReference>
<feature type="region of interest" description="Disordered" evidence="1">
    <location>
        <begin position="38"/>
        <end position="61"/>
    </location>
</feature>
<keyword evidence="2" id="KW-0812">Transmembrane</keyword>